<feature type="domain" description="Protein kinase" evidence="1">
    <location>
        <begin position="1"/>
        <end position="153"/>
    </location>
</feature>
<protein>
    <recommendedName>
        <fullName evidence="1">Protein kinase domain-containing protein</fullName>
    </recommendedName>
</protein>
<sequence length="153" mass="16920">MKGVACGLCVLHKADIIHGSLHKNNVFALNREQGIVGDFDFTKSESERFLSAYIDGFDLISPELRKGQPPSPVSDMYAFGCLLYWLLTGKQEIKTNEDGKPQIDGLAMDDKVKSLLSQLLCYDNKMTAERVLNADCFLSSDLISVPLESKGTE</sequence>
<organism evidence="2">
    <name type="scientific">Micrurus lemniscatus lemniscatus</name>
    <dbReference type="NCBI Taxonomy" id="129467"/>
    <lineage>
        <taxon>Eukaryota</taxon>
        <taxon>Metazoa</taxon>
        <taxon>Chordata</taxon>
        <taxon>Craniata</taxon>
        <taxon>Vertebrata</taxon>
        <taxon>Euteleostomi</taxon>
        <taxon>Lepidosauria</taxon>
        <taxon>Squamata</taxon>
        <taxon>Bifurcata</taxon>
        <taxon>Unidentata</taxon>
        <taxon>Episquamata</taxon>
        <taxon>Toxicofera</taxon>
        <taxon>Serpentes</taxon>
        <taxon>Colubroidea</taxon>
        <taxon>Elapidae</taxon>
        <taxon>Elapinae</taxon>
        <taxon>Micrurus</taxon>
    </lineage>
</organism>
<name>A0A2D4GZN4_MICLE</name>
<evidence type="ECO:0000313" key="2">
    <source>
        <dbReference type="EMBL" id="LAA65173.1"/>
    </source>
</evidence>
<reference evidence="2" key="2">
    <citation type="submission" date="2017-11" db="EMBL/GenBank/DDBJ databases">
        <title>Coralsnake Venomics: Analyses of Venom Gland Transcriptomes and Proteomes of Six Brazilian Taxa.</title>
        <authorList>
            <person name="Aird S.D."/>
            <person name="Jorge da Silva N."/>
            <person name="Qiu L."/>
            <person name="Villar-Briones A."/>
            <person name="Aparecida-Saddi V."/>
            <person name="Campos-Telles M.P."/>
            <person name="Grau M."/>
            <person name="Mikheyev A.S."/>
        </authorList>
    </citation>
    <scope>NUCLEOTIDE SEQUENCE</scope>
    <source>
        <tissue evidence="2">Venom_gland</tissue>
    </source>
</reference>
<dbReference type="SUPFAM" id="SSF56112">
    <property type="entry name" value="Protein kinase-like (PK-like)"/>
    <property type="match status" value="1"/>
</dbReference>
<proteinExistence type="predicted"/>
<dbReference type="Gene3D" id="1.10.510.10">
    <property type="entry name" value="Transferase(Phosphotransferase) domain 1"/>
    <property type="match status" value="1"/>
</dbReference>
<dbReference type="InterPro" id="IPR000719">
    <property type="entry name" value="Prot_kinase_dom"/>
</dbReference>
<reference evidence="2" key="1">
    <citation type="submission" date="2017-07" db="EMBL/GenBank/DDBJ databases">
        <authorList>
            <person name="Mikheyev A."/>
            <person name="Grau M."/>
        </authorList>
    </citation>
    <scope>NUCLEOTIDE SEQUENCE</scope>
    <source>
        <tissue evidence="2">Venom_gland</tissue>
    </source>
</reference>
<dbReference type="GO" id="GO:0004672">
    <property type="term" value="F:protein kinase activity"/>
    <property type="evidence" value="ECO:0007669"/>
    <property type="project" value="InterPro"/>
</dbReference>
<dbReference type="AlphaFoldDB" id="A0A2D4GZN4"/>
<dbReference type="InterPro" id="IPR052451">
    <property type="entry name" value="Ser/Thr_kinase-like"/>
</dbReference>
<dbReference type="PANTHER" id="PTHR48008">
    <property type="entry name" value="LEUCINE-RICH REPEAT RECEPTOR-LIKE PROTEIN KINASE IMK3-RELATED"/>
    <property type="match status" value="1"/>
</dbReference>
<dbReference type="InterPro" id="IPR011009">
    <property type="entry name" value="Kinase-like_dom_sf"/>
</dbReference>
<dbReference type="PANTHER" id="PTHR48008:SF6">
    <property type="entry name" value="LEUCINE-RICH REPEAT RECEPTOR-LIKE PROTEIN KINASE IMK3-RELATED"/>
    <property type="match status" value="1"/>
</dbReference>
<dbReference type="EMBL" id="IACK01000489">
    <property type="protein sequence ID" value="LAA65173.1"/>
    <property type="molecule type" value="Transcribed_RNA"/>
</dbReference>
<accession>A0A2D4GZN4</accession>
<dbReference type="GO" id="GO:0005524">
    <property type="term" value="F:ATP binding"/>
    <property type="evidence" value="ECO:0007669"/>
    <property type="project" value="InterPro"/>
</dbReference>
<dbReference type="PROSITE" id="PS50011">
    <property type="entry name" value="PROTEIN_KINASE_DOM"/>
    <property type="match status" value="1"/>
</dbReference>
<evidence type="ECO:0000259" key="1">
    <source>
        <dbReference type="PROSITE" id="PS50011"/>
    </source>
</evidence>
<dbReference type="Pfam" id="PF00069">
    <property type="entry name" value="Pkinase"/>
    <property type="match status" value="1"/>
</dbReference>